<dbReference type="InterPro" id="IPR013780">
    <property type="entry name" value="Glyco_hydro_b"/>
</dbReference>
<dbReference type="InterPro" id="IPR044505">
    <property type="entry name" value="GlgX_Isoamylase_N_E_set"/>
</dbReference>
<dbReference type="Pfam" id="PF00128">
    <property type="entry name" value="Alpha-amylase"/>
    <property type="match status" value="1"/>
</dbReference>
<evidence type="ECO:0000256" key="1">
    <source>
        <dbReference type="ARBA" id="ARBA00008061"/>
    </source>
</evidence>
<dbReference type="RefSeq" id="WP_145372034.1">
    <property type="nucleotide sequence ID" value="NZ_CP036275.1"/>
</dbReference>
<protein>
    <submittedName>
        <fullName evidence="6">Glycogen debranching enzyme</fullName>
        <ecNumber evidence="6">3.2.1.-</ecNumber>
    </submittedName>
</protein>
<reference evidence="6 7" key="1">
    <citation type="submission" date="2019-02" db="EMBL/GenBank/DDBJ databases">
        <title>Deep-cultivation of Planctomycetes and their phenomic and genomic characterization uncovers novel biology.</title>
        <authorList>
            <person name="Wiegand S."/>
            <person name="Jogler M."/>
            <person name="Boedeker C."/>
            <person name="Pinto D."/>
            <person name="Vollmers J."/>
            <person name="Rivas-Marin E."/>
            <person name="Kohn T."/>
            <person name="Peeters S.H."/>
            <person name="Heuer A."/>
            <person name="Rast P."/>
            <person name="Oberbeckmann S."/>
            <person name="Bunk B."/>
            <person name="Jeske O."/>
            <person name="Meyerdierks A."/>
            <person name="Storesund J.E."/>
            <person name="Kallscheuer N."/>
            <person name="Luecker S."/>
            <person name="Lage O.M."/>
            <person name="Pohl T."/>
            <person name="Merkel B.J."/>
            <person name="Hornburger P."/>
            <person name="Mueller R.-W."/>
            <person name="Bruemmer F."/>
            <person name="Labrenz M."/>
            <person name="Spormann A.M."/>
            <person name="Op den Camp H."/>
            <person name="Overmann J."/>
            <person name="Amann R."/>
            <person name="Jetten M.S.M."/>
            <person name="Mascher T."/>
            <person name="Medema M.H."/>
            <person name="Devos D.P."/>
            <person name="Kaster A.-K."/>
            <person name="Ovreas L."/>
            <person name="Rohde M."/>
            <person name="Galperin M.Y."/>
            <person name="Jogler C."/>
        </authorList>
    </citation>
    <scope>NUCLEOTIDE SEQUENCE [LARGE SCALE GENOMIC DNA]</scope>
    <source>
        <strain evidence="6 7">Mal4</strain>
    </source>
</reference>
<dbReference type="SUPFAM" id="SSF51445">
    <property type="entry name" value="(Trans)glycosidases"/>
    <property type="match status" value="1"/>
</dbReference>
<dbReference type="SMART" id="SM00642">
    <property type="entry name" value="Aamy"/>
    <property type="match status" value="1"/>
</dbReference>
<evidence type="ECO:0000256" key="3">
    <source>
        <dbReference type="ARBA" id="ARBA00023295"/>
    </source>
</evidence>
<comment type="similarity">
    <text evidence="1">Belongs to the glycosyl hydrolase 13 family.</text>
</comment>
<evidence type="ECO:0000256" key="4">
    <source>
        <dbReference type="SAM" id="MobiDB-lite"/>
    </source>
</evidence>
<accession>A0A517ZE66</accession>
<dbReference type="PANTHER" id="PTHR43002">
    <property type="entry name" value="GLYCOGEN DEBRANCHING ENZYME"/>
    <property type="match status" value="1"/>
</dbReference>
<feature type="region of interest" description="Disordered" evidence="4">
    <location>
        <begin position="471"/>
        <end position="501"/>
    </location>
</feature>
<dbReference type="SUPFAM" id="SSF51011">
    <property type="entry name" value="Glycosyl hydrolase domain"/>
    <property type="match status" value="1"/>
</dbReference>
<dbReference type="EC" id="3.2.1.-" evidence="6"/>
<dbReference type="NCBIfam" id="TIGR02100">
    <property type="entry name" value="glgX_debranch"/>
    <property type="match status" value="1"/>
</dbReference>
<gene>
    <name evidence="6" type="primary">glgX</name>
    <name evidence="6" type="ORF">Mal4_51310</name>
</gene>
<dbReference type="InterPro" id="IPR017853">
    <property type="entry name" value="GH"/>
</dbReference>
<dbReference type="AlphaFoldDB" id="A0A517ZE66"/>
<dbReference type="InterPro" id="IPR006047">
    <property type="entry name" value="GH13_cat_dom"/>
</dbReference>
<feature type="domain" description="Glycosyl hydrolase family 13 catalytic" evidence="5">
    <location>
        <begin position="160"/>
        <end position="574"/>
    </location>
</feature>
<dbReference type="SUPFAM" id="SSF81296">
    <property type="entry name" value="E set domains"/>
    <property type="match status" value="1"/>
</dbReference>
<feature type="compositionally biased region" description="Polar residues" evidence="4">
    <location>
        <begin position="750"/>
        <end position="761"/>
    </location>
</feature>
<dbReference type="Proteomes" id="UP000320496">
    <property type="component" value="Chromosome"/>
</dbReference>
<feature type="compositionally biased region" description="Basic and acidic residues" evidence="4">
    <location>
        <begin position="471"/>
        <end position="484"/>
    </location>
</feature>
<dbReference type="Gene3D" id="2.60.40.1180">
    <property type="entry name" value="Golgi alpha-mannosidase II"/>
    <property type="match status" value="1"/>
</dbReference>
<evidence type="ECO:0000256" key="2">
    <source>
        <dbReference type="ARBA" id="ARBA00022801"/>
    </source>
</evidence>
<keyword evidence="2 6" id="KW-0378">Hydrolase</keyword>
<proteinExistence type="inferred from homology"/>
<evidence type="ECO:0000313" key="6">
    <source>
        <dbReference type="EMBL" id="QDU40771.1"/>
    </source>
</evidence>
<keyword evidence="3 6" id="KW-0326">Glycosidase</keyword>
<dbReference type="GO" id="GO:0005980">
    <property type="term" value="P:glycogen catabolic process"/>
    <property type="evidence" value="ECO:0007669"/>
    <property type="project" value="InterPro"/>
</dbReference>
<evidence type="ECO:0000259" key="5">
    <source>
        <dbReference type="SMART" id="SM00642"/>
    </source>
</evidence>
<dbReference type="CDD" id="cd11326">
    <property type="entry name" value="AmyAc_Glg_debranch"/>
    <property type="match status" value="1"/>
</dbReference>
<dbReference type="KEGG" id="mri:Mal4_51310"/>
<dbReference type="CDD" id="cd02856">
    <property type="entry name" value="E_set_GDE_Isoamylase_N"/>
    <property type="match status" value="1"/>
</dbReference>
<dbReference type="InterPro" id="IPR011837">
    <property type="entry name" value="Glycogen_debranch_GlgX"/>
</dbReference>
<dbReference type="Gene3D" id="3.20.20.80">
    <property type="entry name" value="Glycosidases"/>
    <property type="match status" value="1"/>
</dbReference>
<dbReference type="InterPro" id="IPR014756">
    <property type="entry name" value="Ig_E-set"/>
</dbReference>
<dbReference type="OrthoDB" id="226102at2"/>
<dbReference type="InterPro" id="IPR013783">
    <property type="entry name" value="Ig-like_fold"/>
</dbReference>
<dbReference type="Pfam" id="PF02922">
    <property type="entry name" value="CBM_48"/>
    <property type="match status" value="1"/>
</dbReference>
<dbReference type="EMBL" id="CP036275">
    <property type="protein sequence ID" value="QDU40771.1"/>
    <property type="molecule type" value="Genomic_DNA"/>
</dbReference>
<evidence type="ECO:0000313" key="7">
    <source>
        <dbReference type="Proteomes" id="UP000320496"/>
    </source>
</evidence>
<dbReference type="GO" id="GO:0004135">
    <property type="term" value="F:amylo-alpha-1,6-glucosidase activity"/>
    <property type="evidence" value="ECO:0007669"/>
    <property type="project" value="InterPro"/>
</dbReference>
<name>A0A517ZE66_9PLAN</name>
<dbReference type="InterPro" id="IPR004193">
    <property type="entry name" value="Glyco_hydro_13_N"/>
</dbReference>
<keyword evidence="7" id="KW-1185">Reference proteome</keyword>
<dbReference type="Gene3D" id="2.60.40.10">
    <property type="entry name" value="Immunoglobulins"/>
    <property type="match status" value="1"/>
</dbReference>
<feature type="region of interest" description="Disordered" evidence="4">
    <location>
        <begin position="735"/>
        <end position="761"/>
    </location>
</feature>
<organism evidence="6 7">
    <name type="scientific">Maioricimonas rarisocia</name>
    <dbReference type="NCBI Taxonomy" id="2528026"/>
    <lineage>
        <taxon>Bacteria</taxon>
        <taxon>Pseudomonadati</taxon>
        <taxon>Planctomycetota</taxon>
        <taxon>Planctomycetia</taxon>
        <taxon>Planctomycetales</taxon>
        <taxon>Planctomycetaceae</taxon>
        <taxon>Maioricimonas</taxon>
    </lineage>
</organism>
<sequence>MRVWPGKPYPLGATWDGRGVNFAVFTENATRVELCLFDAPSATTESFCIPLRERTDFVWHCYLPDVKPGQLYGYRVDGPYEPHHGHRFNAHKVLMDPYARAVGRRLRWDDAMFGYRIGDPAEDLSFDTSDNAHCAPLAAVTDDRFRWRGDRPPRVPWHKTVIYELHARGFTMLHPDIPPEIRGTYAGLASRPAIEHLLKLGVTAVELLPVHHHVDDRHLVEGGLTNYWGYNTLSYFAPDTRYAADKSPNGSIAEFKRMVRTLHRHGLEVILDVVYNHTGEGNHHGPTLSLRGFDNKHYYRLVPGQPRYYMDYTGCGNTLNMLCPRVLQLIMDSLRYWVTEMHVDGFRFDLASALARELHEVDKLGAFFDIIHQDPVLSRTKLIAEPWDLGEGGYQVGNFPVGWTEWNGKYRDNVRRFWKGDGDAVSEFATRLCGSSDLYEHNGRRPYASINFVTAHDGFSLHDLVSYNDKHNEANGHGNEDGDNHNLSWNCGHEGPTDDPEVNSLRGRQMRNFMATLLLSQGVPMIRSGDEIAHSQGGNNNAYCQDNEINWLDWDLSHEQKDFFEFVSRILRIWRANPVFQRRQFFQGRAIRGKQQKDIHWLTPDGQEMSDSDWHSSHARCLGVILNGDMTDEIDEFGRQITGDTMLLLLNALPHEVPFILPGNPERVKWQLEVDTAFSMTAVRKYSASSTYLLKSRSMVVLRQVSRRWARLRQRLDWGKPRAVRPRVVAPRAEEVKPAEALEVEPENGEIQSTVGSNRAS</sequence>